<evidence type="ECO:0000256" key="4">
    <source>
        <dbReference type="ARBA" id="ARBA00022640"/>
    </source>
</evidence>
<dbReference type="GO" id="GO:0006412">
    <property type="term" value="P:translation"/>
    <property type="evidence" value="ECO:0007669"/>
    <property type="project" value="InterPro"/>
</dbReference>
<dbReference type="NCBIfam" id="TIGR00981">
    <property type="entry name" value="rpsL_bact"/>
    <property type="match status" value="1"/>
</dbReference>
<evidence type="ECO:0000256" key="1">
    <source>
        <dbReference type="ARBA" id="ARBA00004474"/>
    </source>
</evidence>
<organism evidence="11">
    <name type="scientific">Sophora prazeri</name>
    <dbReference type="NCBI Taxonomy" id="1323966"/>
    <lineage>
        <taxon>Eukaryota</taxon>
        <taxon>Viridiplantae</taxon>
        <taxon>Streptophyta</taxon>
        <taxon>Embryophyta</taxon>
        <taxon>Tracheophyta</taxon>
        <taxon>Spermatophyta</taxon>
        <taxon>Magnoliopsida</taxon>
        <taxon>eudicotyledons</taxon>
        <taxon>Gunneridae</taxon>
        <taxon>Pentapetalae</taxon>
        <taxon>rosids</taxon>
        <taxon>fabids</taxon>
        <taxon>Fabales</taxon>
        <taxon>Fabaceae</taxon>
        <taxon>Papilionoideae</taxon>
        <taxon>50 kb inversion clade</taxon>
        <taxon>genistoids sensu lato</taxon>
        <taxon>core genistoids</taxon>
        <taxon>Sophoreae</taxon>
        <taxon>Sophora</taxon>
    </lineage>
</organism>
<evidence type="ECO:0000256" key="5">
    <source>
        <dbReference type="ARBA" id="ARBA00022730"/>
    </source>
</evidence>
<evidence type="ECO:0000256" key="7">
    <source>
        <dbReference type="ARBA" id="ARBA00022980"/>
    </source>
</evidence>
<dbReference type="GO" id="GO:0009536">
    <property type="term" value="C:plastid"/>
    <property type="evidence" value="ECO:0007669"/>
    <property type="project" value="UniProtKB-SubCell"/>
</dbReference>
<keyword evidence="8 10" id="KW-0687">Ribonucleoprotein</keyword>
<dbReference type="InterPro" id="IPR005679">
    <property type="entry name" value="Ribosomal_uS12_bac"/>
</dbReference>
<protein>
    <submittedName>
        <fullName evidence="11">Ribosomal protein S12</fullName>
    </submittedName>
</protein>
<dbReference type="PROSITE" id="PS00055">
    <property type="entry name" value="RIBOSOMAL_S12"/>
    <property type="match status" value="1"/>
</dbReference>
<sequence length="138" mass="15585">MPTMKQLIRNTRQPIRNVTKSPALRGCPQRRGTCTRVYVRLVQIHRLRQYIITPKKPNSALRKVARVRLTSGFEITAYIPGIGHNLQEHSVVLVRGGRVKDLPGVRYHIVRGTLDAVGVKDRQQGRSSALLYGAKKPK</sequence>
<proteinExistence type="inferred from homology"/>
<dbReference type="InterPro" id="IPR006032">
    <property type="entry name" value="Ribosomal_uS12"/>
</dbReference>
<dbReference type="Gene3D" id="2.40.50.140">
    <property type="entry name" value="Nucleic acid-binding proteins"/>
    <property type="match status" value="1"/>
</dbReference>
<dbReference type="Pfam" id="PF00164">
    <property type="entry name" value="Ribosom_S12_S23"/>
    <property type="match status" value="1"/>
</dbReference>
<keyword evidence="7 10" id="KW-0689">Ribosomal protein</keyword>
<keyword evidence="5" id="KW-0699">rRNA-binding</keyword>
<comment type="subunit">
    <text evidence="3">Part of the 30S ribosomal subunit.</text>
</comment>
<reference evidence="11" key="1">
    <citation type="submission" date="2021-04" db="EMBL/GenBank/DDBJ databases">
        <authorList>
            <person name="Liao M."/>
            <person name="Zhang J."/>
            <person name="Xu B."/>
        </authorList>
    </citation>
    <scope>NUCLEOTIDE SEQUENCE</scope>
</reference>
<evidence type="ECO:0000256" key="6">
    <source>
        <dbReference type="ARBA" id="ARBA00022884"/>
    </source>
</evidence>
<comment type="function">
    <text evidence="9">With S4 and S5 plays an important role in translational accuracy. Located at the interface of the 30S and 50S subunits.</text>
</comment>
<keyword evidence="11" id="KW-0150">Chloroplast</keyword>
<keyword evidence="6" id="KW-0694">RNA-binding</keyword>
<dbReference type="GO" id="GO:0015935">
    <property type="term" value="C:small ribosomal subunit"/>
    <property type="evidence" value="ECO:0007669"/>
    <property type="project" value="InterPro"/>
</dbReference>
<dbReference type="PIRSF" id="PIRSF002133">
    <property type="entry name" value="Ribosomal_S12/S23"/>
    <property type="match status" value="1"/>
</dbReference>
<evidence type="ECO:0000256" key="3">
    <source>
        <dbReference type="ARBA" id="ARBA00011458"/>
    </source>
</evidence>
<dbReference type="CDD" id="cd03368">
    <property type="entry name" value="Ribosomal_S12"/>
    <property type="match status" value="1"/>
</dbReference>
<comment type="subcellular location">
    <subcellularLocation>
        <location evidence="1">Plastid</location>
    </subcellularLocation>
</comment>
<name>A0A8K1RFF4_9FABA</name>
<gene>
    <name evidence="11" type="primary">rps12</name>
</gene>
<dbReference type="GO" id="GO:0003735">
    <property type="term" value="F:structural constituent of ribosome"/>
    <property type="evidence" value="ECO:0007669"/>
    <property type="project" value="InterPro"/>
</dbReference>
<evidence type="ECO:0000256" key="8">
    <source>
        <dbReference type="ARBA" id="ARBA00023274"/>
    </source>
</evidence>
<dbReference type="SUPFAM" id="SSF50249">
    <property type="entry name" value="Nucleic acid-binding proteins"/>
    <property type="match status" value="1"/>
</dbReference>
<geneLocation type="chloroplast" evidence="11"/>
<evidence type="ECO:0000256" key="9">
    <source>
        <dbReference type="ARBA" id="ARBA00024830"/>
    </source>
</evidence>
<accession>A0A8K1RFF4</accession>
<dbReference type="EMBL" id="MW940396">
    <property type="protein sequence ID" value="UEN67271.1"/>
    <property type="molecule type" value="Genomic_DNA"/>
</dbReference>
<evidence type="ECO:0000256" key="10">
    <source>
        <dbReference type="RuleBase" id="RU003622"/>
    </source>
</evidence>
<dbReference type="GO" id="GO:0019843">
    <property type="term" value="F:rRNA binding"/>
    <property type="evidence" value="ECO:0007669"/>
    <property type="project" value="UniProtKB-KW"/>
</dbReference>
<dbReference type="PANTHER" id="PTHR11652">
    <property type="entry name" value="30S RIBOSOMAL PROTEIN S12 FAMILY MEMBER"/>
    <property type="match status" value="1"/>
</dbReference>
<comment type="similarity">
    <text evidence="2 10">Belongs to the universal ribosomal protein uS12 family.</text>
</comment>
<keyword evidence="4 11" id="KW-0934">Plastid</keyword>
<dbReference type="AlphaFoldDB" id="A0A8K1RFF4"/>
<evidence type="ECO:0000313" key="11">
    <source>
        <dbReference type="EMBL" id="UEN67271.1"/>
    </source>
</evidence>
<dbReference type="FunFam" id="2.40.50.140:FF:000008">
    <property type="entry name" value="30S ribosomal protein S12, chloroplastic"/>
    <property type="match status" value="1"/>
</dbReference>
<evidence type="ECO:0000256" key="2">
    <source>
        <dbReference type="ARBA" id="ARBA00005657"/>
    </source>
</evidence>
<dbReference type="InterPro" id="IPR012340">
    <property type="entry name" value="NA-bd_OB-fold"/>
</dbReference>